<evidence type="ECO:0000256" key="4">
    <source>
        <dbReference type="ARBA" id="ARBA00022679"/>
    </source>
</evidence>
<dbReference type="Gene3D" id="3.30.565.10">
    <property type="entry name" value="Histidine kinase-like ATPase, C-terminal domain"/>
    <property type="match status" value="1"/>
</dbReference>
<dbReference type="SMART" id="SM00091">
    <property type="entry name" value="PAS"/>
    <property type="match status" value="4"/>
</dbReference>
<evidence type="ECO:0000256" key="6">
    <source>
        <dbReference type="PROSITE-ProRule" id="PRU00169"/>
    </source>
</evidence>
<evidence type="ECO:0000256" key="3">
    <source>
        <dbReference type="ARBA" id="ARBA00022553"/>
    </source>
</evidence>
<evidence type="ECO:0000259" key="7">
    <source>
        <dbReference type="PROSITE" id="PS50109"/>
    </source>
</evidence>
<feature type="domain" description="PAC" evidence="10">
    <location>
        <begin position="225"/>
        <end position="277"/>
    </location>
</feature>
<dbReference type="Gene3D" id="1.10.287.130">
    <property type="match status" value="1"/>
</dbReference>
<dbReference type="InterPro" id="IPR036097">
    <property type="entry name" value="HisK_dim/P_sf"/>
</dbReference>
<dbReference type="InterPro" id="IPR000700">
    <property type="entry name" value="PAS-assoc_C"/>
</dbReference>
<dbReference type="STRING" id="1921010.MMIC_P1382"/>
<dbReference type="InterPro" id="IPR036890">
    <property type="entry name" value="HATPase_C_sf"/>
</dbReference>
<dbReference type="CDD" id="cd00082">
    <property type="entry name" value="HisKA"/>
    <property type="match status" value="1"/>
</dbReference>
<feature type="domain" description="PAS" evidence="9">
    <location>
        <begin position="178"/>
        <end position="222"/>
    </location>
</feature>
<dbReference type="CDD" id="cd00130">
    <property type="entry name" value="PAS"/>
    <property type="match status" value="3"/>
</dbReference>
<proteinExistence type="predicted"/>
<dbReference type="SMART" id="SM00086">
    <property type="entry name" value="PAC"/>
    <property type="match status" value="3"/>
</dbReference>
<dbReference type="GO" id="GO:0000155">
    <property type="term" value="F:phosphorelay sensor kinase activity"/>
    <property type="evidence" value="ECO:0007669"/>
    <property type="project" value="InterPro"/>
</dbReference>
<dbReference type="SUPFAM" id="SSF55785">
    <property type="entry name" value="PYP-like sensor domain (PAS domain)"/>
    <property type="match status" value="4"/>
</dbReference>
<evidence type="ECO:0000259" key="10">
    <source>
        <dbReference type="PROSITE" id="PS50113"/>
    </source>
</evidence>
<keyword evidence="3 6" id="KW-0597">Phosphoprotein</keyword>
<dbReference type="Pfam" id="PF00072">
    <property type="entry name" value="Response_reg"/>
    <property type="match status" value="1"/>
</dbReference>
<feature type="domain" description="PAS" evidence="9">
    <location>
        <begin position="21"/>
        <end position="97"/>
    </location>
</feature>
<name>A0A1L8CND8_9PROT</name>
<dbReference type="Proteomes" id="UP000231632">
    <property type="component" value="Unassembled WGS sequence"/>
</dbReference>
<gene>
    <name evidence="11" type="ORF">MMIC_P1382</name>
</gene>
<dbReference type="AlphaFoldDB" id="A0A1L8CND8"/>
<dbReference type="Pfam" id="PF08447">
    <property type="entry name" value="PAS_3"/>
    <property type="match status" value="2"/>
</dbReference>
<dbReference type="SUPFAM" id="SSF47384">
    <property type="entry name" value="Homodimeric domain of signal transducing histidine kinase"/>
    <property type="match status" value="1"/>
</dbReference>
<dbReference type="InterPro" id="IPR035965">
    <property type="entry name" value="PAS-like_dom_sf"/>
</dbReference>
<protein>
    <recommendedName>
        <fullName evidence="2">histidine kinase</fullName>
        <ecNumber evidence="2">2.7.13.3</ecNumber>
    </recommendedName>
</protein>
<dbReference type="OrthoDB" id="9772100at2"/>
<dbReference type="Pfam" id="PF12860">
    <property type="entry name" value="PAS_7"/>
    <property type="match status" value="1"/>
</dbReference>
<dbReference type="InterPro" id="IPR004358">
    <property type="entry name" value="Sig_transdc_His_kin-like_C"/>
</dbReference>
<evidence type="ECO:0000256" key="5">
    <source>
        <dbReference type="ARBA" id="ARBA00022777"/>
    </source>
</evidence>
<dbReference type="InterPro" id="IPR001610">
    <property type="entry name" value="PAC"/>
</dbReference>
<dbReference type="InterPro" id="IPR003594">
    <property type="entry name" value="HATPase_dom"/>
</dbReference>
<dbReference type="InterPro" id="IPR000014">
    <property type="entry name" value="PAS"/>
</dbReference>
<dbReference type="EC" id="2.7.13.3" evidence="2"/>
<dbReference type="PROSITE" id="PS50113">
    <property type="entry name" value="PAC"/>
    <property type="match status" value="4"/>
</dbReference>
<comment type="catalytic activity">
    <reaction evidence="1">
        <text>ATP + protein L-histidine = ADP + protein N-phospho-L-histidine.</text>
        <dbReference type="EC" id="2.7.13.3"/>
    </reaction>
</comment>
<dbReference type="InterPro" id="IPR052162">
    <property type="entry name" value="Sensor_kinase/Photoreceptor"/>
</dbReference>
<organism evidence="11 12">
    <name type="scientific">Mariprofundus micogutta</name>
    <dbReference type="NCBI Taxonomy" id="1921010"/>
    <lineage>
        <taxon>Bacteria</taxon>
        <taxon>Pseudomonadati</taxon>
        <taxon>Pseudomonadota</taxon>
        <taxon>Candidatius Mariprofundia</taxon>
        <taxon>Mariprofundales</taxon>
        <taxon>Mariprofundaceae</taxon>
        <taxon>Mariprofundus</taxon>
    </lineage>
</organism>
<dbReference type="PANTHER" id="PTHR43304">
    <property type="entry name" value="PHYTOCHROME-LIKE PROTEIN CPH1"/>
    <property type="match status" value="1"/>
</dbReference>
<feature type="domain" description="PAC" evidence="10">
    <location>
        <begin position="355"/>
        <end position="405"/>
    </location>
</feature>
<dbReference type="InterPro" id="IPR005467">
    <property type="entry name" value="His_kinase_dom"/>
</dbReference>
<dbReference type="InterPro" id="IPR003661">
    <property type="entry name" value="HisK_dim/P_dom"/>
</dbReference>
<comment type="caution">
    <text evidence="11">The sequence shown here is derived from an EMBL/GenBank/DDBJ whole genome shotgun (WGS) entry which is preliminary data.</text>
</comment>
<keyword evidence="4" id="KW-0808">Transferase</keyword>
<keyword evidence="12" id="KW-1185">Reference proteome</keyword>
<sequence length="904" mass="102126">MAIEQQQGQPANQDEQYRREVKEHLSNLINRIPIGVYLFVSSADGGMRFDFVSPRFCEIYNIPEEEFMRDPSVAFNSTHPDDYESLITANKHAIDSGKIFSWEGRFIVDGEMKWVEINSEPNQLSNGDILWSGLMKDITERKLIEEALTKRQGEHEEAQKIAHLGHWDLDLVDNELVWSDENYRIFGVKPGTVNTYDTFLKTVHPDDYEFVDTAYKESVKNNTPYNIEHRLLMQDGSIKWVNEACKTFYDDNGTPLRSIGTTLDITERINLLKDLKVKNSILSIQQETSPDAILVVDENAMIASYNQRFVELWNIPEDLVIAGVDEPVLQTVVSQVMDSEAFLSRVRYLYEHREESSHEELLLRDGRVIDRYSAPVFGERKQYYGRIWYFRDITERRQNELEFRKLSQAVNSAGEGIIITDENAVIDYVNPAFSNITGYGAEEAIGKTPAMLKSHAQDPSFYKDLWETITRGEVWSGTLIDRKKDGSFYPAMMSVAPIHDDQGEITHYVSLQQDMTEHRQLEEQLLQSQKMEAVGTLVGGIAHDFNNMLAGIAGNVFLAKRKAGDNTEVVEKLDRVETLGGRAADMIKQLLIFARKDKVTMKTVMAASFFKEALRLAESGVPENINLSYNISEEQMLIQGDSTQLQQLIMNLLNNARDAVSGVSKPAIHCQLEPFSADDSFRIKHPENNTDNFIHLLVSDNGHGIPQDKLDRIFEPFFTTKSVGKGSGLGLSMVFGAVERHNGIIELQSEVGEGTVFHIYLPQVEQQPETISDKQVDIIQGQGEKILFIDDDDIMRSTTAEVLRGLGYEVLVSVDGKQGLETFKSNMKNIDLIITDLVMPEMGGLELAQAVRQFDGAIPIILATGYDMDDVLVGDIPLDNSLVISKPFSFSDLSQLIQKIIKTK</sequence>
<dbReference type="NCBIfam" id="TIGR00229">
    <property type="entry name" value="sensory_box"/>
    <property type="match status" value="3"/>
</dbReference>
<dbReference type="PANTHER" id="PTHR43304:SF1">
    <property type="entry name" value="PAC DOMAIN-CONTAINING PROTEIN"/>
    <property type="match status" value="1"/>
</dbReference>
<dbReference type="SUPFAM" id="SSF52172">
    <property type="entry name" value="CheY-like"/>
    <property type="match status" value="1"/>
</dbReference>
<dbReference type="InterPro" id="IPR013655">
    <property type="entry name" value="PAS_fold_3"/>
</dbReference>
<feature type="domain" description="PAS" evidence="9">
    <location>
        <begin position="402"/>
        <end position="473"/>
    </location>
</feature>
<dbReference type="SMART" id="SM00387">
    <property type="entry name" value="HATPase_c"/>
    <property type="match status" value="1"/>
</dbReference>
<dbReference type="SUPFAM" id="SSF55874">
    <property type="entry name" value="ATPase domain of HSP90 chaperone/DNA topoisomerase II/histidine kinase"/>
    <property type="match status" value="1"/>
</dbReference>
<dbReference type="SMART" id="SM00448">
    <property type="entry name" value="REC"/>
    <property type="match status" value="1"/>
</dbReference>
<accession>A0A1L8CND8</accession>
<dbReference type="Pfam" id="PF02518">
    <property type="entry name" value="HATPase_c"/>
    <property type="match status" value="1"/>
</dbReference>
<evidence type="ECO:0000256" key="2">
    <source>
        <dbReference type="ARBA" id="ARBA00012438"/>
    </source>
</evidence>
<dbReference type="PROSITE" id="PS50109">
    <property type="entry name" value="HIS_KIN"/>
    <property type="match status" value="1"/>
</dbReference>
<evidence type="ECO:0000313" key="12">
    <source>
        <dbReference type="Proteomes" id="UP000231632"/>
    </source>
</evidence>
<feature type="domain" description="PAC" evidence="10">
    <location>
        <begin position="98"/>
        <end position="150"/>
    </location>
</feature>
<feature type="domain" description="Response regulatory" evidence="8">
    <location>
        <begin position="785"/>
        <end position="901"/>
    </location>
</feature>
<dbReference type="EMBL" id="BDFD01000010">
    <property type="protein sequence ID" value="GAV20417.1"/>
    <property type="molecule type" value="Genomic_DNA"/>
</dbReference>
<dbReference type="PROSITE" id="PS50110">
    <property type="entry name" value="RESPONSE_REGULATORY"/>
    <property type="match status" value="1"/>
</dbReference>
<feature type="domain" description="PAC" evidence="10">
    <location>
        <begin position="473"/>
        <end position="527"/>
    </location>
</feature>
<dbReference type="Gene3D" id="3.40.50.2300">
    <property type="match status" value="1"/>
</dbReference>
<dbReference type="Gene3D" id="3.30.450.20">
    <property type="entry name" value="PAS domain"/>
    <property type="match status" value="4"/>
</dbReference>
<dbReference type="CDD" id="cd00156">
    <property type="entry name" value="REC"/>
    <property type="match status" value="1"/>
</dbReference>
<dbReference type="InterPro" id="IPR011006">
    <property type="entry name" value="CheY-like_superfamily"/>
</dbReference>
<dbReference type="InterPro" id="IPR001789">
    <property type="entry name" value="Sig_transdc_resp-reg_receiver"/>
</dbReference>
<evidence type="ECO:0000259" key="8">
    <source>
        <dbReference type="PROSITE" id="PS50110"/>
    </source>
</evidence>
<evidence type="ECO:0000256" key="1">
    <source>
        <dbReference type="ARBA" id="ARBA00000085"/>
    </source>
</evidence>
<keyword evidence="5" id="KW-0418">Kinase</keyword>
<evidence type="ECO:0000313" key="11">
    <source>
        <dbReference type="EMBL" id="GAV20417.1"/>
    </source>
</evidence>
<feature type="domain" description="Histidine kinase" evidence="7">
    <location>
        <begin position="540"/>
        <end position="765"/>
    </location>
</feature>
<evidence type="ECO:0000259" key="9">
    <source>
        <dbReference type="PROSITE" id="PS50112"/>
    </source>
</evidence>
<dbReference type="Pfam" id="PF13426">
    <property type="entry name" value="PAS_9"/>
    <property type="match status" value="1"/>
</dbReference>
<feature type="modified residue" description="4-aspartylphosphate" evidence="6">
    <location>
        <position position="836"/>
    </location>
</feature>
<reference evidence="11 12" key="1">
    <citation type="journal article" date="2017" name="Arch. Microbiol.">
        <title>Mariprofundus micogutta sp. nov., a novel iron-oxidizing zetaproteobacterium isolated from a deep-sea hydrothermal field at the Bayonnaise knoll of the Izu-Ogasawara arc, and a description of Mariprofundales ord. nov. and Zetaproteobacteria classis nov.</title>
        <authorList>
            <person name="Makita H."/>
            <person name="Tanaka E."/>
            <person name="Mitsunobu S."/>
            <person name="Miyazaki M."/>
            <person name="Nunoura T."/>
            <person name="Uematsu K."/>
            <person name="Takaki Y."/>
            <person name="Nishi S."/>
            <person name="Shimamura S."/>
            <person name="Takai K."/>
        </authorList>
    </citation>
    <scope>NUCLEOTIDE SEQUENCE [LARGE SCALE GENOMIC DNA]</scope>
    <source>
        <strain evidence="11 12">ET2</strain>
    </source>
</reference>
<dbReference type="RefSeq" id="WP_072659730.1">
    <property type="nucleotide sequence ID" value="NZ_BDFD01000010.1"/>
</dbReference>
<dbReference type="PROSITE" id="PS50112">
    <property type="entry name" value="PAS"/>
    <property type="match status" value="3"/>
</dbReference>
<dbReference type="SMART" id="SM00388">
    <property type="entry name" value="HisKA"/>
    <property type="match status" value="1"/>
</dbReference>
<dbReference type="PRINTS" id="PR00344">
    <property type="entry name" value="BCTRLSENSOR"/>
</dbReference>
<dbReference type="Gene3D" id="2.10.70.100">
    <property type="match status" value="1"/>
</dbReference>